<proteinExistence type="predicted"/>
<dbReference type="RefSeq" id="WP_195867042.1">
    <property type="nucleotide sequence ID" value="NZ_JADPKZ010000028.1"/>
</dbReference>
<keyword evidence="2" id="KW-1185">Reference proteome</keyword>
<evidence type="ECO:0000313" key="1">
    <source>
        <dbReference type="EMBL" id="MBF8376791.1"/>
    </source>
</evidence>
<sequence>MSIEQTILREWIREQSARAFPYLGAKRQGGISGRVMFRVMFIEGIELRLSNVFFGFRALRRHVEWSASAYNQPL</sequence>
<organism evidence="1 2">
    <name type="scientific">Alicyclobacillus mali</name>
    <name type="common">ex Roth et al. 2021</name>
    <dbReference type="NCBI Taxonomy" id="1123961"/>
    <lineage>
        <taxon>Bacteria</taxon>
        <taxon>Bacillati</taxon>
        <taxon>Bacillota</taxon>
        <taxon>Bacilli</taxon>
        <taxon>Bacillales</taxon>
        <taxon>Alicyclobacillaceae</taxon>
        <taxon>Alicyclobacillus</taxon>
    </lineage>
</organism>
<evidence type="ECO:0008006" key="3">
    <source>
        <dbReference type="Google" id="ProtNLM"/>
    </source>
</evidence>
<protein>
    <recommendedName>
        <fullName evidence="3">Transposase</fullName>
    </recommendedName>
</protein>
<dbReference type="Proteomes" id="UP000642910">
    <property type="component" value="Unassembled WGS sequence"/>
</dbReference>
<dbReference type="EMBL" id="JADPKZ010000028">
    <property type="protein sequence ID" value="MBF8376791.1"/>
    <property type="molecule type" value="Genomic_DNA"/>
</dbReference>
<evidence type="ECO:0000313" key="2">
    <source>
        <dbReference type="Proteomes" id="UP000642910"/>
    </source>
</evidence>
<gene>
    <name evidence="1" type="ORF">IW967_02745</name>
</gene>
<comment type="caution">
    <text evidence="1">The sequence shown here is derived from an EMBL/GenBank/DDBJ whole genome shotgun (WGS) entry which is preliminary data.</text>
</comment>
<accession>A0ABS0F0F9</accession>
<reference evidence="1 2" key="1">
    <citation type="submission" date="2020-11" db="EMBL/GenBank/DDBJ databases">
        <title>Genomic insight of Alicyclobacillus mali FL 18 reveals a new arsenic-resistant strain, with potential in environmental biotechnology.</title>
        <authorList>
            <person name="Fiorentino G."/>
            <person name="Gallo G."/>
            <person name="Aulitto M."/>
        </authorList>
    </citation>
    <scope>NUCLEOTIDE SEQUENCE [LARGE SCALE GENOMIC DNA]</scope>
    <source>
        <strain evidence="1 2">FL 18</strain>
    </source>
</reference>
<name>A0ABS0F0F9_9BACL</name>